<reference evidence="1" key="1">
    <citation type="submission" date="2015-04" db="UniProtKB">
        <authorList>
            <consortium name="EnsemblPlants"/>
        </authorList>
    </citation>
    <scope>IDENTIFICATION</scope>
</reference>
<dbReference type="EnsemblPlants" id="OGLUM04G06390.1">
    <property type="protein sequence ID" value="OGLUM04G06390.1"/>
    <property type="gene ID" value="OGLUM04G06390"/>
</dbReference>
<proteinExistence type="predicted"/>
<dbReference type="AlphaFoldDB" id="A0A0D9ZII8"/>
<protein>
    <submittedName>
        <fullName evidence="1">Uncharacterized protein</fullName>
    </submittedName>
</protein>
<reference evidence="1" key="2">
    <citation type="submission" date="2018-05" db="EMBL/GenBank/DDBJ databases">
        <title>OgluRS3 (Oryza glumaepatula Reference Sequence Version 3).</title>
        <authorList>
            <person name="Zhang J."/>
            <person name="Kudrna D."/>
            <person name="Lee S."/>
            <person name="Talag J."/>
            <person name="Welchert J."/>
            <person name="Wing R.A."/>
        </authorList>
    </citation>
    <scope>NUCLEOTIDE SEQUENCE [LARGE SCALE GENOMIC DNA]</scope>
</reference>
<keyword evidence="2" id="KW-1185">Reference proteome</keyword>
<evidence type="ECO:0000313" key="1">
    <source>
        <dbReference type="EnsemblPlants" id="OGLUM04G06390.1"/>
    </source>
</evidence>
<name>A0A0D9ZII8_9ORYZ</name>
<dbReference type="Proteomes" id="UP000026961">
    <property type="component" value="Chromosome 4"/>
</dbReference>
<accession>A0A0D9ZII8</accession>
<organism evidence="1">
    <name type="scientific">Oryza glumipatula</name>
    <dbReference type="NCBI Taxonomy" id="40148"/>
    <lineage>
        <taxon>Eukaryota</taxon>
        <taxon>Viridiplantae</taxon>
        <taxon>Streptophyta</taxon>
        <taxon>Embryophyta</taxon>
        <taxon>Tracheophyta</taxon>
        <taxon>Spermatophyta</taxon>
        <taxon>Magnoliopsida</taxon>
        <taxon>Liliopsida</taxon>
        <taxon>Poales</taxon>
        <taxon>Poaceae</taxon>
        <taxon>BOP clade</taxon>
        <taxon>Oryzoideae</taxon>
        <taxon>Oryzeae</taxon>
        <taxon>Oryzinae</taxon>
        <taxon>Oryza</taxon>
    </lineage>
</organism>
<sequence length="147" mass="16810">MTTSWWWGPRSASEKARFGQRHGGTVGERQQTYLRRSETALAVLGRAGEQGLMRAAAEKADPVPVVLFHRDHDNDLEHNNDDGDNHVDLELAHDADPNLKRTMTMVDPVRHDLWCGFVMLVLDLLICDAVDLFCLLYNFVIPWIWEL</sequence>
<evidence type="ECO:0000313" key="2">
    <source>
        <dbReference type="Proteomes" id="UP000026961"/>
    </source>
</evidence>
<dbReference type="Gramene" id="OGLUM04G06390.1">
    <property type="protein sequence ID" value="OGLUM04G06390.1"/>
    <property type="gene ID" value="OGLUM04G06390"/>
</dbReference>
<dbReference type="HOGENOM" id="CLU_1770949_0_0_1"/>